<proteinExistence type="predicted"/>
<dbReference type="GO" id="GO:0043565">
    <property type="term" value="F:sequence-specific DNA binding"/>
    <property type="evidence" value="ECO:0007669"/>
    <property type="project" value="InterPro"/>
</dbReference>
<dbReference type="InterPro" id="IPR009057">
    <property type="entry name" value="Homeodomain-like_sf"/>
</dbReference>
<keyword evidence="2" id="KW-0238">DNA-binding</keyword>
<evidence type="ECO:0000256" key="1">
    <source>
        <dbReference type="ARBA" id="ARBA00023015"/>
    </source>
</evidence>
<dbReference type="Pfam" id="PF20240">
    <property type="entry name" value="DUF6597"/>
    <property type="match status" value="1"/>
</dbReference>
<reference evidence="6" key="1">
    <citation type="submission" date="2016-10" db="EMBL/GenBank/DDBJ databases">
        <authorList>
            <person name="Varghese N."/>
            <person name="Submissions S."/>
        </authorList>
    </citation>
    <scope>NUCLEOTIDE SEQUENCE [LARGE SCALE GENOMIC DNA]</scope>
    <source>
        <strain evidence="6">DSM 26921</strain>
    </source>
</reference>
<evidence type="ECO:0000256" key="2">
    <source>
        <dbReference type="ARBA" id="ARBA00023125"/>
    </source>
</evidence>
<dbReference type="AlphaFoldDB" id="A0A1I6HDW1"/>
<sequence length="246" mass="28039">MYDPKGNGKDKAVQTVHFVEAEPPSHLRGIVHRYLELKTDGVLPEDYRFHALPDACAYVVFDQRDRNITGVSKLRATSEEFNLGRSFHFVNIRFLPGVWQSSVEPVSHGMVDAAYTGELPLIEVNQELAGRDFADQQNTLTTLVEELINRKLVDVNPVTEKIFQHLDDIQSVADMAEISHLSPRQLQRTLKRTTGFAPHDFLKILRLQQSLNGNDTWSYADQSHFIHSFRKATGYTPGKYARKFDV</sequence>
<dbReference type="PROSITE" id="PS01124">
    <property type="entry name" value="HTH_ARAC_FAMILY_2"/>
    <property type="match status" value="1"/>
</dbReference>
<dbReference type="STRING" id="670154.SAMN04488002_2870"/>
<dbReference type="PANTHER" id="PTHR46796">
    <property type="entry name" value="HTH-TYPE TRANSCRIPTIONAL ACTIVATOR RHAS-RELATED"/>
    <property type="match status" value="1"/>
</dbReference>
<keyword evidence="3" id="KW-0804">Transcription</keyword>
<keyword evidence="1" id="KW-0805">Transcription regulation</keyword>
<dbReference type="RefSeq" id="WP_090218057.1">
    <property type="nucleotide sequence ID" value="NZ_FOYO01000001.1"/>
</dbReference>
<gene>
    <name evidence="5" type="ORF">SAMN04488002_2870</name>
</gene>
<dbReference type="SMART" id="SM00342">
    <property type="entry name" value="HTH_ARAC"/>
    <property type="match status" value="1"/>
</dbReference>
<accession>A0A1I6HDW1</accession>
<dbReference type="InterPro" id="IPR050204">
    <property type="entry name" value="AraC_XylS_family_regulators"/>
</dbReference>
<dbReference type="GO" id="GO:0003700">
    <property type="term" value="F:DNA-binding transcription factor activity"/>
    <property type="evidence" value="ECO:0007669"/>
    <property type="project" value="InterPro"/>
</dbReference>
<dbReference type="EMBL" id="FOYO01000001">
    <property type="protein sequence ID" value="SFR52548.1"/>
    <property type="molecule type" value="Genomic_DNA"/>
</dbReference>
<evidence type="ECO:0000259" key="4">
    <source>
        <dbReference type="PROSITE" id="PS01124"/>
    </source>
</evidence>
<dbReference type="OrthoDB" id="9814125at2"/>
<evidence type="ECO:0000313" key="6">
    <source>
        <dbReference type="Proteomes" id="UP000199658"/>
    </source>
</evidence>
<dbReference type="SUPFAM" id="SSF46689">
    <property type="entry name" value="Homeodomain-like"/>
    <property type="match status" value="1"/>
</dbReference>
<organism evidence="5 6">
    <name type="scientific">Litoreibacter janthinus</name>
    <dbReference type="NCBI Taxonomy" id="670154"/>
    <lineage>
        <taxon>Bacteria</taxon>
        <taxon>Pseudomonadati</taxon>
        <taxon>Pseudomonadota</taxon>
        <taxon>Alphaproteobacteria</taxon>
        <taxon>Rhodobacterales</taxon>
        <taxon>Roseobacteraceae</taxon>
        <taxon>Litoreibacter</taxon>
    </lineage>
</organism>
<feature type="domain" description="HTH araC/xylS-type" evidence="4">
    <location>
        <begin position="156"/>
        <end position="243"/>
    </location>
</feature>
<protein>
    <submittedName>
        <fullName evidence="5">Transcriptional regulator, AraC family</fullName>
    </submittedName>
</protein>
<dbReference type="InterPro" id="IPR018060">
    <property type="entry name" value="HTH_AraC"/>
</dbReference>
<dbReference type="InterPro" id="IPR046532">
    <property type="entry name" value="DUF6597"/>
</dbReference>
<name>A0A1I6HDW1_9RHOB</name>
<keyword evidence="6" id="KW-1185">Reference proteome</keyword>
<evidence type="ECO:0000256" key="3">
    <source>
        <dbReference type="ARBA" id="ARBA00023163"/>
    </source>
</evidence>
<dbReference type="Gene3D" id="1.10.10.60">
    <property type="entry name" value="Homeodomain-like"/>
    <property type="match status" value="2"/>
</dbReference>
<dbReference type="Proteomes" id="UP000199658">
    <property type="component" value="Unassembled WGS sequence"/>
</dbReference>
<evidence type="ECO:0000313" key="5">
    <source>
        <dbReference type="EMBL" id="SFR52548.1"/>
    </source>
</evidence>